<dbReference type="Gene3D" id="1.10.1740.10">
    <property type="match status" value="1"/>
</dbReference>
<dbReference type="GO" id="GO:0003677">
    <property type="term" value="F:DNA binding"/>
    <property type="evidence" value="ECO:0007669"/>
    <property type="project" value="InterPro"/>
</dbReference>
<accession>A0A239DSF3</accession>
<evidence type="ECO:0000256" key="4">
    <source>
        <dbReference type="ARBA" id="ARBA00023163"/>
    </source>
</evidence>
<dbReference type="CDD" id="cd06171">
    <property type="entry name" value="Sigma70_r4"/>
    <property type="match status" value="1"/>
</dbReference>
<protein>
    <submittedName>
        <fullName evidence="6">RNA polymerase sigma-70 factor, ECF subfamily</fullName>
    </submittedName>
</protein>
<proteinExistence type="inferred from homology"/>
<dbReference type="AlphaFoldDB" id="A0A239DSF3"/>
<gene>
    <name evidence="6" type="ORF">SAMN06295912_10513</name>
</gene>
<evidence type="ECO:0000256" key="3">
    <source>
        <dbReference type="ARBA" id="ARBA00023082"/>
    </source>
</evidence>
<comment type="similarity">
    <text evidence="1">Belongs to the sigma-70 factor family. ECF subfamily.</text>
</comment>
<dbReference type="Proteomes" id="UP000198281">
    <property type="component" value="Unassembled WGS sequence"/>
</dbReference>
<dbReference type="InterPro" id="IPR013249">
    <property type="entry name" value="RNA_pol_sigma70_r4_t2"/>
</dbReference>
<dbReference type="InterPro" id="IPR013324">
    <property type="entry name" value="RNA_pol_sigma_r3/r4-like"/>
</dbReference>
<dbReference type="Gene3D" id="1.10.10.10">
    <property type="entry name" value="Winged helix-like DNA-binding domain superfamily/Winged helix DNA-binding domain"/>
    <property type="match status" value="1"/>
</dbReference>
<sequence length="163" mass="18808">MNWAPRDGHGWRQLVRRIARATRDPDRAEDHLHAAYVRLAEYRSRSTVANPAGFLVRAAANIAVDDSRRRWVRGEYGPQPGDIAEFADNGPLQLEMLQLRQRLERVRLGLDELSPRTRQIFLMHRIEGLKYREIAEQLGITMSAVEKHIAKAALFLAEWTEGW</sequence>
<evidence type="ECO:0000256" key="2">
    <source>
        <dbReference type="ARBA" id="ARBA00023015"/>
    </source>
</evidence>
<dbReference type="NCBIfam" id="TIGR02937">
    <property type="entry name" value="sigma70-ECF"/>
    <property type="match status" value="1"/>
</dbReference>
<dbReference type="OrthoDB" id="7620544at2"/>
<keyword evidence="7" id="KW-1185">Reference proteome</keyword>
<feature type="domain" description="RNA polymerase sigma factor 70 region 4 type 2" evidence="5">
    <location>
        <begin position="104"/>
        <end position="152"/>
    </location>
</feature>
<dbReference type="InterPro" id="IPR036388">
    <property type="entry name" value="WH-like_DNA-bd_sf"/>
</dbReference>
<evidence type="ECO:0000313" key="6">
    <source>
        <dbReference type="EMBL" id="SNS35119.1"/>
    </source>
</evidence>
<keyword evidence="3" id="KW-0731">Sigma factor</keyword>
<keyword evidence="4" id="KW-0804">Transcription</keyword>
<dbReference type="PANTHER" id="PTHR43133">
    <property type="entry name" value="RNA POLYMERASE ECF-TYPE SIGMA FACTO"/>
    <property type="match status" value="1"/>
</dbReference>
<evidence type="ECO:0000259" key="5">
    <source>
        <dbReference type="Pfam" id="PF08281"/>
    </source>
</evidence>
<dbReference type="GO" id="GO:0016987">
    <property type="term" value="F:sigma factor activity"/>
    <property type="evidence" value="ECO:0007669"/>
    <property type="project" value="UniProtKB-KW"/>
</dbReference>
<reference evidence="7" key="1">
    <citation type="submission" date="2017-06" db="EMBL/GenBank/DDBJ databases">
        <authorList>
            <person name="Varghese N."/>
            <person name="Submissions S."/>
        </authorList>
    </citation>
    <scope>NUCLEOTIDE SEQUENCE [LARGE SCALE GENOMIC DNA]</scope>
    <source>
        <strain evidence="7">LNB2</strain>
    </source>
</reference>
<dbReference type="SUPFAM" id="SSF88659">
    <property type="entry name" value="Sigma3 and sigma4 domains of RNA polymerase sigma factors"/>
    <property type="match status" value="1"/>
</dbReference>
<dbReference type="EMBL" id="FZOS01000005">
    <property type="protein sequence ID" value="SNS35119.1"/>
    <property type="molecule type" value="Genomic_DNA"/>
</dbReference>
<dbReference type="SUPFAM" id="SSF88946">
    <property type="entry name" value="Sigma2 domain of RNA polymerase sigma factors"/>
    <property type="match status" value="1"/>
</dbReference>
<dbReference type="GO" id="GO:0006352">
    <property type="term" value="P:DNA-templated transcription initiation"/>
    <property type="evidence" value="ECO:0007669"/>
    <property type="project" value="InterPro"/>
</dbReference>
<dbReference type="InterPro" id="IPR039425">
    <property type="entry name" value="RNA_pol_sigma-70-like"/>
</dbReference>
<keyword evidence="2" id="KW-0805">Transcription regulation</keyword>
<dbReference type="Pfam" id="PF08281">
    <property type="entry name" value="Sigma70_r4_2"/>
    <property type="match status" value="1"/>
</dbReference>
<dbReference type="RefSeq" id="WP_089218751.1">
    <property type="nucleotide sequence ID" value="NZ_FZOS01000005.1"/>
</dbReference>
<evidence type="ECO:0000256" key="1">
    <source>
        <dbReference type="ARBA" id="ARBA00010641"/>
    </source>
</evidence>
<name>A0A239DSF3_9SPHN</name>
<dbReference type="PANTHER" id="PTHR43133:SF63">
    <property type="entry name" value="RNA POLYMERASE SIGMA FACTOR FECI-RELATED"/>
    <property type="match status" value="1"/>
</dbReference>
<dbReference type="InterPro" id="IPR014284">
    <property type="entry name" value="RNA_pol_sigma-70_dom"/>
</dbReference>
<organism evidence="6 7">
    <name type="scientific">Edaphosphingomonas laterariae</name>
    <dbReference type="NCBI Taxonomy" id="861865"/>
    <lineage>
        <taxon>Bacteria</taxon>
        <taxon>Pseudomonadati</taxon>
        <taxon>Pseudomonadota</taxon>
        <taxon>Alphaproteobacteria</taxon>
        <taxon>Sphingomonadales</taxon>
        <taxon>Rhizorhabdaceae</taxon>
        <taxon>Edaphosphingomonas</taxon>
    </lineage>
</organism>
<evidence type="ECO:0000313" key="7">
    <source>
        <dbReference type="Proteomes" id="UP000198281"/>
    </source>
</evidence>
<dbReference type="InterPro" id="IPR013325">
    <property type="entry name" value="RNA_pol_sigma_r2"/>
</dbReference>